<dbReference type="STRING" id="1817864.A2Z21_08825"/>
<name>A0A1F5V0B7_FRAXR</name>
<gene>
    <name evidence="1" type="ORF">A2Z21_08825</name>
</gene>
<sequence length="86" mass="9795">MEIAQARLTGTVEEWNQVCDGVHTLECFHQVAQLLADDLLQVLRRNKDLKAHLLNDCNRLTLTLSLHLEDKEGKSNSVIRQWPSSS</sequence>
<comment type="caution">
    <text evidence="1">The sequence shown here is derived from an EMBL/GenBank/DDBJ whole genome shotgun (WGS) entry which is preliminary data.</text>
</comment>
<evidence type="ECO:0000313" key="2">
    <source>
        <dbReference type="Proteomes" id="UP000179157"/>
    </source>
</evidence>
<accession>A0A1F5V0B7</accession>
<protein>
    <submittedName>
        <fullName evidence="1">Uncharacterized protein</fullName>
    </submittedName>
</protein>
<evidence type="ECO:0000313" key="1">
    <source>
        <dbReference type="EMBL" id="OGF56869.1"/>
    </source>
</evidence>
<reference evidence="1 2" key="1">
    <citation type="journal article" date="2016" name="Nat. Commun.">
        <title>Thousands of microbial genomes shed light on interconnected biogeochemical processes in an aquifer system.</title>
        <authorList>
            <person name="Anantharaman K."/>
            <person name="Brown C.T."/>
            <person name="Hug L.A."/>
            <person name="Sharon I."/>
            <person name="Castelle C.J."/>
            <person name="Probst A.J."/>
            <person name="Thomas B.C."/>
            <person name="Singh A."/>
            <person name="Wilkins M.J."/>
            <person name="Karaoz U."/>
            <person name="Brodie E.L."/>
            <person name="Williams K.H."/>
            <person name="Hubbard S.S."/>
            <person name="Banfield J.F."/>
        </authorList>
    </citation>
    <scope>NUCLEOTIDE SEQUENCE [LARGE SCALE GENOMIC DNA]</scope>
    <source>
        <strain evidence="2">RBG_16_55_9</strain>
    </source>
</reference>
<dbReference type="EMBL" id="MFGX01000024">
    <property type="protein sequence ID" value="OGF56869.1"/>
    <property type="molecule type" value="Genomic_DNA"/>
</dbReference>
<dbReference type="Proteomes" id="UP000179157">
    <property type="component" value="Unassembled WGS sequence"/>
</dbReference>
<organism evidence="1 2">
    <name type="scientific">Fraserbacteria sp. (strain RBG_16_55_9)</name>
    <dbReference type="NCBI Taxonomy" id="1817864"/>
    <lineage>
        <taxon>Bacteria</taxon>
        <taxon>Candidatus Fraseribacteriota</taxon>
    </lineage>
</organism>
<proteinExistence type="predicted"/>
<dbReference type="AlphaFoldDB" id="A0A1F5V0B7"/>